<feature type="domain" description="Cytidyltransferase-like" evidence="11">
    <location>
        <begin position="6"/>
        <end position="161"/>
    </location>
</feature>
<evidence type="ECO:0000256" key="1">
    <source>
        <dbReference type="ARBA" id="ARBA00002324"/>
    </source>
</evidence>
<dbReference type="PANTHER" id="PTHR39321:SF3">
    <property type="entry name" value="PHOSPHOPANTETHEINE ADENYLYLTRANSFERASE"/>
    <property type="match status" value="1"/>
</dbReference>
<name>A0ABW4W4I8_9BACI</name>
<evidence type="ECO:0000256" key="2">
    <source>
        <dbReference type="ARBA" id="ARBA00005019"/>
    </source>
</evidence>
<dbReference type="SUPFAM" id="SSF52374">
    <property type="entry name" value="Nucleotidylyl transferase"/>
    <property type="match status" value="1"/>
</dbReference>
<keyword evidence="13" id="KW-1185">Reference proteome</keyword>
<comment type="catalytic activity">
    <reaction evidence="9 10">
        <text>nicotinate beta-D-ribonucleotide + ATP + H(+) = deamido-NAD(+) + diphosphate</text>
        <dbReference type="Rhea" id="RHEA:22860"/>
        <dbReference type="ChEBI" id="CHEBI:15378"/>
        <dbReference type="ChEBI" id="CHEBI:30616"/>
        <dbReference type="ChEBI" id="CHEBI:33019"/>
        <dbReference type="ChEBI" id="CHEBI:57502"/>
        <dbReference type="ChEBI" id="CHEBI:58437"/>
        <dbReference type="EC" id="2.7.7.18"/>
    </reaction>
</comment>
<comment type="pathway">
    <text evidence="2 10">Cofactor biosynthesis; NAD(+) biosynthesis; deamido-NAD(+) from nicotinate D-ribonucleotide: step 1/1.</text>
</comment>
<dbReference type="CDD" id="cd02165">
    <property type="entry name" value="NMNAT"/>
    <property type="match status" value="1"/>
</dbReference>
<evidence type="ECO:0000256" key="6">
    <source>
        <dbReference type="ARBA" id="ARBA00022741"/>
    </source>
</evidence>
<evidence type="ECO:0000256" key="8">
    <source>
        <dbReference type="ARBA" id="ARBA00023027"/>
    </source>
</evidence>
<dbReference type="InterPro" id="IPR005248">
    <property type="entry name" value="NadD/NMNAT"/>
</dbReference>
<keyword evidence="8 10" id="KW-0520">NAD</keyword>
<evidence type="ECO:0000256" key="10">
    <source>
        <dbReference type="HAMAP-Rule" id="MF_00244"/>
    </source>
</evidence>
<reference evidence="13" key="1">
    <citation type="journal article" date="2019" name="Int. J. Syst. Evol. Microbiol.">
        <title>The Global Catalogue of Microorganisms (GCM) 10K type strain sequencing project: providing services to taxonomists for standard genome sequencing and annotation.</title>
        <authorList>
            <consortium name="The Broad Institute Genomics Platform"/>
            <consortium name="The Broad Institute Genome Sequencing Center for Infectious Disease"/>
            <person name="Wu L."/>
            <person name="Ma J."/>
        </authorList>
    </citation>
    <scope>NUCLEOTIDE SEQUENCE [LARGE SCALE GENOMIC DNA]</scope>
    <source>
        <strain evidence="13">R28</strain>
    </source>
</reference>
<evidence type="ECO:0000256" key="7">
    <source>
        <dbReference type="ARBA" id="ARBA00022840"/>
    </source>
</evidence>
<evidence type="ECO:0000256" key="3">
    <source>
        <dbReference type="ARBA" id="ARBA00022642"/>
    </source>
</evidence>
<accession>A0ABW4W4I8</accession>
<dbReference type="GO" id="GO:0004515">
    <property type="term" value="F:nicotinate-nucleotide adenylyltransferase activity"/>
    <property type="evidence" value="ECO:0007669"/>
    <property type="project" value="UniProtKB-EC"/>
</dbReference>
<evidence type="ECO:0000313" key="13">
    <source>
        <dbReference type="Proteomes" id="UP001597383"/>
    </source>
</evidence>
<proteinExistence type="inferred from homology"/>
<keyword evidence="4 10" id="KW-0808">Transferase</keyword>
<dbReference type="NCBIfam" id="NF000841">
    <property type="entry name" value="PRK00071.1-4"/>
    <property type="match status" value="1"/>
</dbReference>
<keyword evidence="7 10" id="KW-0067">ATP-binding</keyword>
<dbReference type="NCBIfam" id="TIGR00125">
    <property type="entry name" value="cyt_tran_rel"/>
    <property type="match status" value="1"/>
</dbReference>
<comment type="function">
    <text evidence="1 10">Catalyzes the reversible adenylation of nicotinate mononucleotide (NaMN) to nicotinic acid adenine dinucleotide (NaAD).</text>
</comment>
<dbReference type="NCBIfam" id="NF000840">
    <property type="entry name" value="PRK00071.1-3"/>
    <property type="match status" value="1"/>
</dbReference>
<keyword evidence="5 10" id="KW-0548">Nucleotidyltransferase</keyword>
<dbReference type="Pfam" id="PF01467">
    <property type="entry name" value="CTP_transf_like"/>
    <property type="match status" value="1"/>
</dbReference>
<keyword evidence="6 10" id="KW-0547">Nucleotide-binding</keyword>
<comment type="similarity">
    <text evidence="10">Belongs to the NadD family.</text>
</comment>
<organism evidence="12 13">
    <name type="scientific">Ornithinibacillus salinisoli</name>
    <dbReference type="NCBI Taxonomy" id="1848459"/>
    <lineage>
        <taxon>Bacteria</taxon>
        <taxon>Bacillati</taxon>
        <taxon>Bacillota</taxon>
        <taxon>Bacilli</taxon>
        <taxon>Bacillales</taxon>
        <taxon>Bacillaceae</taxon>
        <taxon>Ornithinibacillus</taxon>
    </lineage>
</organism>
<keyword evidence="3 10" id="KW-0662">Pyridine nucleotide biosynthesis</keyword>
<evidence type="ECO:0000256" key="5">
    <source>
        <dbReference type="ARBA" id="ARBA00022695"/>
    </source>
</evidence>
<dbReference type="PANTHER" id="PTHR39321">
    <property type="entry name" value="NICOTINATE-NUCLEOTIDE ADENYLYLTRANSFERASE-RELATED"/>
    <property type="match status" value="1"/>
</dbReference>
<comment type="caution">
    <text evidence="12">The sequence shown here is derived from an EMBL/GenBank/DDBJ whole genome shotgun (WGS) entry which is preliminary data.</text>
</comment>
<dbReference type="HAMAP" id="MF_00244">
    <property type="entry name" value="NaMN_adenylyltr"/>
    <property type="match status" value="1"/>
</dbReference>
<evidence type="ECO:0000256" key="4">
    <source>
        <dbReference type="ARBA" id="ARBA00022679"/>
    </source>
</evidence>
<dbReference type="RefSeq" id="WP_377556925.1">
    <property type="nucleotide sequence ID" value="NZ_JBHUHQ010000021.1"/>
</dbReference>
<dbReference type="InterPro" id="IPR004821">
    <property type="entry name" value="Cyt_trans-like"/>
</dbReference>
<sequence>MKRIGILGGTFDPPHIGHLVIAEEVRMALHLEEIWFIPTYEPPHKQEASIEVNKRLAMLESAISDNTSFHINTIEIERSGKSYTYDTIKSLNNRYSDTEFFFIIGGDMVEYLPHWHKIDELMRMVKFVGVKRPGYSLTTPYPIQEVEIPMIDISSSLIRERLYKNESIRYLVPDSVYTFIKGNHLYE</sequence>
<dbReference type="EMBL" id="JBHUHQ010000021">
    <property type="protein sequence ID" value="MFD2046131.1"/>
    <property type="molecule type" value="Genomic_DNA"/>
</dbReference>
<evidence type="ECO:0000313" key="12">
    <source>
        <dbReference type="EMBL" id="MFD2046131.1"/>
    </source>
</evidence>
<evidence type="ECO:0000259" key="11">
    <source>
        <dbReference type="Pfam" id="PF01467"/>
    </source>
</evidence>
<protein>
    <recommendedName>
        <fullName evidence="10">Probable nicotinate-nucleotide adenylyltransferase</fullName>
        <ecNumber evidence="10">2.7.7.18</ecNumber>
    </recommendedName>
    <alternativeName>
        <fullName evidence="10">Deamido-NAD(+) diphosphorylase</fullName>
    </alternativeName>
    <alternativeName>
        <fullName evidence="10">Deamido-NAD(+) pyrophosphorylase</fullName>
    </alternativeName>
    <alternativeName>
        <fullName evidence="10">Nicotinate mononucleotide adenylyltransferase</fullName>
        <shortName evidence="10">NaMN adenylyltransferase</shortName>
    </alternativeName>
</protein>
<dbReference type="Proteomes" id="UP001597383">
    <property type="component" value="Unassembled WGS sequence"/>
</dbReference>
<evidence type="ECO:0000256" key="9">
    <source>
        <dbReference type="ARBA" id="ARBA00048721"/>
    </source>
</evidence>
<dbReference type="EC" id="2.7.7.18" evidence="10"/>
<dbReference type="InterPro" id="IPR014729">
    <property type="entry name" value="Rossmann-like_a/b/a_fold"/>
</dbReference>
<dbReference type="Gene3D" id="3.40.50.620">
    <property type="entry name" value="HUPs"/>
    <property type="match status" value="1"/>
</dbReference>
<dbReference type="NCBIfam" id="TIGR00482">
    <property type="entry name" value="nicotinate (nicotinamide) nucleotide adenylyltransferase"/>
    <property type="match status" value="1"/>
</dbReference>
<gene>
    <name evidence="10" type="primary">nadD</name>
    <name evidence="12" type="ORF">ACFSJF_17800</name>
</gene>